<dbReference type="Gene3D" id="1.25.10.10">
    <property type="entry name" value="Leucine-rich Repeat Variant"/>
    <property type="match status" value="1"/>
</dbReference>
<feature type="region of interest" description="Disordered" evidence="1">
    <location>
        <begin position="1"/>
        <end position="46"/>
    </location>
</feature>
<name>A0A1J4JV76_9EUKA</name>
<gene>
    <name evidence="2" type="ORF">TRFO_07037</name>
</gene>
<evidence type="ECO:0000256" key="1">
    <source>
        <dbReference type="SAM" id="MobiDB-lite"/>
    </source>
</evidence>
<dbReference type="InterPro" id="IPR016024">
    <property type="entry name" value="ARM-type_fold"/>
</dbReference>
<keyword evidence="3" id="KW-1185">Reference proteome</keyword>
<reference evidence="2" key="1">
    <citation type="submission" date="2016-10" db="EMBL/GenBank/DDBJ databases">
        <authorList>
            <person name="Benchimol M."/>
            <person name="Almeida L.G."/>
            <person name="Vasconcelos A.T."/>
            <person name="Perreira-Neves A."/>
            <person name="Rosa I.A."/>
            <person name="Tasca T."/>
            <person name="Bogo M.R."/>
            <person name="de Souza W."/>
        </authorList>
    </citation>
    <scope>NUCLEOTIDE SEQUENCE [LARGE SCALE GENOMIC DNA]</scope>
    <source>
        <strain evidence="2">K</strain>
    </source>
</reference>
<dbReference type="Pfam" id="PF01603">
    <property type="entry name" value="B56"/>
    <property type="match status" value="1"/>
</dbReference>
<evidence type="ECO:0000313" key="2">
    <source>
        <dbReference type="EMBL" id="OHT02618.1"/>
    </source>
</evidence>
<dbReference type="GO" id="GO:0007165">
    <property type="term" value="P:signal transduction"/>
    <property type="evidence" value="ECO:0007669"/>
    <property type="project" value="InterPro"/>
</dbReference>
<sequence>MPPRLTTSTRKTVNAKGGGAGGKGGGGGKGAPKGGAAGGNANPNQILKNRSIMSTPRSDMLQEIGLQRSIPSAYSTNDYGQIEELPPMSSVAEDKFNDLMRQKLQQCRIICNFADPMADLKSKSIKTGYLHEILDHISQPRYFKLFEPETFKVLFAMIKSNIIRAIPPIPALAKVPMIGDDINDTIYESAWPHLEIVYQIFQRFLESSLMDPGQFVQYIDPSFIHQFLMLFNASDQRERDSLKMVLHRLYLKFVQQRPLIRQAIQHIFYTYIYETRYFCGINELLEIMISIINGYAVPLKQEHKDFLIKILLPLHTSYYLHIFHSNLFYCVMQYIQKDNSLIPVIVKELLKLWPVWCSLKELIFITQIGKILDSISEEQFVELMEPLFHKIGQCITANNFQVSESGMLLWKNDRFVQLTTAHADKLFPIICPYLYKTGTNHWNTAIKNLAVSVIRICMETSPAVFEAFSKTMKAQEQSELQKLIEEKNVWTMVMGAAKAQDPELSFNERSGSLNSVFPPTPGK</sequence>
<dbReference type="GO" id="GO:0019888">
    <property type="term" value="F:protein phosphatase regulator activity"/>
    <property type="evidence" value="ECO:0007669"/>
    <property type="project" value="InterPro"/>
</dbReference>
<comment type="caution">
    <text evidence="2">The sequence shown here is derived from an EMBL/GenBank/DDBJ whole genome shotgun (WGS) entry which is preliminary data.</text>
</comment>
<feature type="compositionally biased region" description="Polar residues" evidence="1">
    <location>
        <begin position="1"/>
        <end position="12"/>
    </location>
</feature>
<dbReference type="InterPro" id="IPR011989">
    <property type="entry name" value="ARM-like"/>
</dbReference>
<dbReference type="SUPFAM" id="SSF48371">
    <property type="entry name" value="ARM repeat"/>
    <property type="match status" value="1"/>
</dbReference>
<dbReference type="Proteomes" id="UP000179807">
    <property type="component" value="Unassembled WGS sequence"/>
</dbReference>
<dbReference type="FunFam" id="1.25.10.10:FF:000331">
    <property type="entry name" value="Phosphoprotein phosphatase, putative"/>
    <property type="match status" value="1"/>
</dbReference>
<dbReference type="InterPro" id="IPR002554">
    <property type="entry name" value="PP2A_B56"/>
</dbReference>
<evidence type="ECO:0000313" key="3">
    <source>
        <dbReference type="Proteomes" id="UP000179807"/>
    </source>
</evidence>
<dbReference type="PANTHER" id="PTHR10257">
    <property type="entry name" value="SERINE/THREONINE PROTEIN PHOSPHATASE 2A PP2A REGULATORY SUBUNIT B"/>
    <property type="match status" value="1"/>
</dbReference>
<feature type="compositionally biased region" description="Gly residues" evidence="1">
    <location>
        <begin position="16"/>
        <end position="38"/>
    </location>
</feature>
<proteinExistence type="predicted"/>
<protein>
    <submittedName>
        <fullName evidence="2">Phosphoprotein phosphatase</fullName>
    </submittedName>
</protein>
<dbReference type="EMBL" id="MLAK01000860">
    <property type="protein sequence ID" value="OHT02618.1"/>
    <property type="molecule type" value="Genomic_DNA"/>
</dbReference>
<dbReference type="AlphaFoldDB" id="A0A1J4JV76"/>
<organism evidence="2 3">
    <name type="scientific">Tritrichomonas foetus</name>
    <dbReference type="NCBI Taxonomy" id="1144522"/>
    <lineage>
        <taxon>Eukaryota</taxon>
        <taxon>Metamonada</taxon>
        <taxon>Parabasalia</taxon>
        <taxon>Tritrichomonadida</taxon>
        <taxon>Tritrichomonadidae</taxon>
        <taxon>Tritrichomonas</taxon>
    </lineage>
</organism>
<dbReference type="PANTHER" id="PTHR10257:SF3">
    <property type="entry name" value="SERINE_THREONINE-PROTEIN PHOSPHATASE 2A 56 KDA REGULATORY SUBUNIT GAMMA ISOFORM"/>
    <property type="match status" value="1"/>
</dbReference>
<dbReference type="RefSeq" id="XP_068355754.1">
    <property type="nucleotide sequence ID" value="XM_068493457.1"/>
</dbReference>
<dbReference type="GeneID" id="94828161"/>
<dbReference type="GO" id="GO:0000159">
    <property type="term" value="C:protein phosphatase type 2A complex"/>
    <property type="evidence" value="ECO:0007669"/>
    <property type="project" value="InterPro"/>
</dbReference>
<dbReference type="VEuPathDB" id="TrichDB:TRFO_07037"/>
<accession>A0A1J4JV76</accession>
<dbReference type="OrthoDB" id="10264446at2759"/>